<evidence type="ECO:0000256" key="1">
    <source>
        <dbReference type="SAM" id="MobiDB-lite"/>
    </source>
</evidence>
<feature type="region of interest" description="Disordered" evidence="1">
    <location>
        <begin position="1"/>
        <end position="33"/>
    </location>
</feature>
<dbReference type="Proteomes" id="UP000377595">
    <property type="component" value="Unassembled WGS sequence"/>
</dbReference>
<keyword evidence="3" id="KW-1185">Reference proteome</keyword>
<dbReference type="AlphaFoldDB" id="A0A5M3XAA2"/>
<dbReference type="EMBL" id="BLAF01000006">
    <property type="protein sequence ID" value="GES18070.1"/>
    <property type="molecule type" value="Genomic_DNA"/>
</dbReference>
<proteinExistence type="predicted"/>
<reference evidence="2 3" key="1">
    <citation type="submission" date="2019-10" db="EMBL/GenBank/DDBJ databases">
        <title>Whole genome shotgun sequence of Acrocarpospora pleiomorpha NBRC 16267.</title>
        <authorList>
            <person name="Ichikawa N."/>
            <person name="Kimura A."/>
            <person name="Kitahashi Y."/>
            <person name="Komaki H."/>
            <person name="Oguchi A."/>
        </authorList>
    </citation>
    <scope>NUCLEOTIDE SEQUENCE [LARGE SCALE GENOMIC DNA]</scope>
    <source>
        <strain evidence="2 3">NBRC 16267</strain>
    </source>
</reference>
<organism evidence="2 3">
    <name type="scientific">Acrocarpospora pleiomorpha</name>
    <dbReference type="NCBI Taxonomy" id="90975"/>
    <lineage>
        <taxon>Bacteria</taxon>
        <taxon>Bacillati</taxon>
        <taxon>Actinomycetota</taxon>
        <taxon>Actinomycetes</taxon>
        <taxon>Streptosporangiales</taxon>
        <taxon>Streptosporangiaceae</taxon>
        <taxon>Acrocarpospora</taxon>
    </lineage>
</organism>
<evidence type="ECO:0000313" key="2">
    <source>
        <dbReference type="EMBL" id="GES18070.1"/>
    </source>
</evidence>
<gene>
    <name evidence="2" type="ORF">Aple_009650</name>
</gene>
<comment type="caution">
    <text evidence="2">The sequence shown here is derived from an EMBL/GenBank/DDBJ whole genome shotgun (WGS) entry which is preliminary data.</text>
</comment>
<feature type="compositionally biased region" description="Polar residues" evidence="1">
    <location>
        <begin position="16"/>
        <end position="33"/>
    </location>
</feature>
<protein>
    <submittedName>
        <fullName evidence="2">Uncharacterized protein</fullName>
    </submittedName>
</protein>
<name>A0A5M3XAA2_9ACTN</name>
<evidence type="ECO:0000313" key="3">
    <source>
        <dbReference type="Proteomes" id="UP000377595"/>
    </source>
</evidence>
<accession>A0A5M3XAA2</accession>
<sequence length="81" mass="8664">MAAANSRPQRTRRPSANHNTSPGRQRTSSRNVCTGSVNADGALSITDVSDIRVMVAKSPTGLVKFRQPAIGVLSSRLSLMR</sequence>